<evidence type="ECO:0000313" key="8">
    <source>
        <dbReference type="Proteomes" id="UP000529861"/>
    </source>
</evidence>
<feature type="transmembrane region" description="Helical" evidence="6">
    <location>
        <begin position="385"/>
        <end position="407"/>
    </location>
</feature>
<proteinExistence type="predicted"/>
<dbReference type="Proteomes" id="UP000529861">
    <property type="component" value="Unassembled WGS sequence"/>
</dbReference>
<evidence type="ECO:0000256" key="4">
    <source>
        <dbReference type="ARBA" id="ARBA00022989"/>
    </source>
</evidence>
<dbReference type="Pfam" id="PF13520">
    <property type="entry name" value="AA_permease_2"/>
    <property type="match status" value="1"/>
</dbReference>
<feature type="transmembrane region" description="Helical" evidence="6">
    <location>
        <begin position="419"/>
        <end position="437"/>
    </location>
</feature>
<evidence type="ECO:0000256" key="5">
    <source>
        <dbReference type="ARBA" id="ARBA00023136"/>
    </source>
</evidence>
<comment type="subcellular location">
    <subcellularLocation>
        <location evidence="1">Membrane</location>
        <topology evidence="1">Multi-pass membrane protein</topology>
    </subcellularLocation>
</comment>
<keyword evidence="3 6" id="KW-0812">Transmembrane</keyword>
<dbReference type="GO" id="GO:0016020">
    <property type="term" value="C:membrane"/>
    <property type="evidence" value="ECO:0007669"/>
    <property type="project" value="UniProtKB-SubCell"/>
</dbReference>
<dbReference type="PANTHER" id="PTHR43243">
    <property type="entry name" value="INNER MEMBRANE TRANSPORTER YGJI-RELATED"/>
    <property type="match status" value="1"/>
</dbReference>
<evidence type="ECO:0000256" key="3">
    <source>
        <dbReference type="ARBA" id="ARBA00022692"/>
    </source>
</evidence>
<gene>
    <name evidence="7" type="ORF">HKI81_05250</name>
</gene>
<keyword evidence="4 6" id="KW-1133">Transmembrane helix</keyword>
<dbReference type="Gene3D" id="1.20.1740.10">
    <property type="entry name" value="Amino acid/polyamine transporter I"/>
    <property type="match status" value="1"/>
</dbReference>
<dbReference type="AlphaFoldDB" id="A0A7Y2L6M6"/>
<dbReference type="EMBL" id="JABEQB010000011">
    <property type="protein sequence ID" value="NNG66647.1"/>
    <property type="molecule type" value="Genomic_DNA"/>
</dbReference>
<name>A0A7Y2L6M6_9THEO</name>
<organism evidence="7 8">
    <name type="scientific">Caldanaerobacter subterraneus</name>
    <dbReference type="NCBI Taxonomy" id="911092"/>
    <lineage>
        <taxon>Bacteria</taxon>
        <taxon>Bacillati</taxon>
        <taxon>Bacillota</taxon>
        <taxon>Clostridia</taxon>
        <taxon>Thermoanaerobacterales</taxon>
        <taxon>Thermoanaerobacteraceae</taxon>
        <taxon>Caldanaerobacter</taxon>
    </lineage>
</organism>
<dbReference type="PANTHER" id="PTHR43243:SF4">
    <property type="entry name" value="CATIONIC AMINO ACID TRANSPORTER 4"/>
    <property type="match status" value="1"/>
</dbReference>
<keyword evidence="2" id="KW-0813">Transport</keyword>
<feature type="transmembrane region" description="Helical" evidence="6">
    <location>
        <begin position="92"/>
        <end position="112"/>
    </location>
</feature>
<evidence type="ECO:0000256" key="2">
    <source>
        <dbReference type="ARBA" id="ARBA00022448"/>
    </source>
</evidence>
<comment type="caution">
    <text evidence="7">The sequence shown here is derived from an EMBL/GenBank/DDBJ whole genome shotgun (WGS) entry which is preliminary data.</text>
</comment>
<feature type="transmembrane region" description="Helical" evidence="6">
    <location>
        <begin position="306"/>
        <end position="326"/>
    </location>
</feature>
<dbReference type="PIRSF" id="PIRSF006060">
    <property type="entry name" value="AA_transporter"/>
    <property type="match status" value="1"/>
</dbReference>
<feature type="transmembrane region" description="Helical" evidence="6">
    <location>
        <begin position="158"/>
        <end position="180"/>
    </location>
</feature>
<feature type="transmembrane region" description="Helical" evidence="6">
    <location>
        <begin position="224"/>
        <end position="250"/>
    </location>
</feature>
<keyword evidence="5 6" id="KW-0472">Membrane</keyword>
<dbReference type="RefSeq" id="WP_170270754.1">
    <property type="nucleotide sequence ID" value="NZ_JABEQB010000011.1"/>
</dbReference>
<evidence type="ECO:0000256" key="6">
    <source>
        <dbReference type="SAM" id="Phobius"/>
    </source>
</evidence>
<dbReference type="GO" id="GO:0015171">
    <property type="term" value="F:amino acid transmembrane transporter activity"/>
    <property type="evidence" value="ECO:0007669"/>
    <property type="project" value="TreeGrafter"/>
</dbReference>
<sequence length="479" mass="51552">MVESSGAKGVLRKKLPEHAMELAQEEKYRLKRELGWFELMLFVLGATIGAGIFVLPGVAAAKFAGPAVMISYALGGVVTIAVALAYTEFASMVPVAGSAYTYSYVALGEILAWIVGWDLIFEFTMIASTVAVGWGGYFNSFLETIFGITLPTAISHDITHGGIVNLPAILGLLIVAWIALTGIRASGIANALFTAAKVFAILFVLTVGVFHIKLENWTTPFAPYGIAGIMTGAALTFFAYTGFDGITSLLEEVKRPERDIPVALIGGISLCALFYVAMSAVITGMVHWTKLDVPNPAAFVLMQVGIPWGGALISISVLFGLIATMLGNSLSASRILFAMGRDGLLPEWFAFVHPTRRVPRNAAYVIYTAAIIFAGFLSISELAELANIGGLTAFTLVTISVMVMRYTDPERKRIFKVPAIWVIGPIGIIGSLALIASLPVVTFIRFTVWLVIGLIIYFSYGYKHSKEGTGYYIGKENQK</sequence>
<protein>
    <submittedName>
        <fullName evidence="7">Amino acid permease</fullName>
    </submittedName>
</protein>
<feature type="transmembrane region" description="Helical" evidence="6">
    <location>
        <begin position="443"/>
        <end position="462"/>
    </location>
</feature>
<feature type="transmembrane region" description="Helical" evidence="6">
    <location>
        <begin position="262"/>
        <end position="286"/>
    </location>
</feature>
<feature type="transmembrane region" description="Helical" evidence="6">
    <location>
        <begin position="192"/>
        <end position="212"/>
    </location>
</feature>
<feature type="transmembrane region" description="Helical" evidence="6">
    <location>
        <begin position="34"/>
        <end position="55"/>
    </location>
</feature>
<accession>A0A7Y2L6M6</accession>
<feature type="transmembrane region" description="Helical" evidence="6">
    <location>
        <begin position="67"/>
        <end position="86"/>
    </location>
</feature>
<dbReference type="InterPro" id="IPR002293">
    <property type="entry name" value="AA/rel_permease1"/>
</dbReference>
<evidence type="ECO:0000313" key="7">
    <source>
        <dbReference type="EMBL" id="NNG66647.1"/>
    </source>
</evidence>
<reference evidence="7 8" key="1">
    <citation type="submission" date="2020-04" db="EMBL/GenBank/DDBJ databases">
        <title>Draft genome sequence of Caldanaerobacter sunterraneus. strain 1523vc isolated from Griffin hot spring, Kamchatka, Russia.</title>
        <authorList>
            <person name="Toshchakov S.V."/>
            <person name="Podosokorskaya O.A."/>
            <person name="Kublanov I.V."/>
            <person name="Korzhenkov A."/>
            <person name="Patrushev M.V."/>
        </authorList>
    </citation>
    <scope>NUCLEOTIDE SEQUENCE [LARGE SCALE GENOMIC DNA]</scope>
    <source>
        <strain evidence="7 8">1523vc</strain>
    </source>
</reference>
<evidence type="ECO:0000256" key="1">
    <source>
        <dbReference type="ARBA" id="ARBA00004141"/>
    </source>
</evidence>
<feature type="transmembrane region" description="Helical" evidence="6">
    <location>
        <begin position="362"/>
        <end position="379"/>
    </location>
</feature>
<feature type="transmembrane region" description="Helical" evidence="6">
    <location>
        <begin position="119"/>
        <end position="138"/>
    </location>
</feature>